<evidence type="ECO:0000256" key="7">
    <source>
        <dbReference type="ARBA" id="ARBA00032010"/>
    </source>
</evidence>
<evidence type="ECO:0000313" key="10">
    <source>
        <dbReference type="EMBL" id="CCH46784.1"/>
    </source>
</evidence>
<protein>
    <recommendedName>
        <fullName evidence="3">Mediator of RNA polymerase II transcription subunit 12</fullName>
    </recommendedName>
    <alternativeName>
        <fullName evidence="7">Mediator complex subunit 12</fullName>
    </alternativeName>
</protein>
<dbReference type="GO" id="GO:0016592">
    <property type="term" value="C:mediator complex"/>
    <property type="evidence" value="ECO:0007669"/>
    <property type="project" value="InterPro"/>
</dbReference>
<dbReference type="PANTHER" id="PTHR46567:SF1">
    <property type="entry name" value="MEDIATOR OF RNA POLYMERASE II TRANSCRIPTION SUBUNIT 12"/>
    <property type="match status" value="1"/>
</dbReference>
<evidence type="ECO:0000256" key="5">
    <source>
        <dbReference type="ARBA" id="ARBA00023163"/>
    </source>
</evidence>
<dbReference type="GO" id="GO:0003712">
    <property type="term" value="F:transcription coregulator activity"/>
    <property type="evidence" value="ECO:0007669"/>
    <property type="project" value="InterPro"/>
</dbReference>
<organism evidence="10 11">
    <name type="scientific">Wickerhamomyces ciferrii (strain ATCC 14091 / BCRC 22168 / CBS 111 / JCM 3599 / NBRC 0793 / NRRL Y-1031 F-60-10)</name>
    <name type="common">Yeast</name>
    <name type="synonym">Pichia ciferrii</name>
    <dbReference type="NCBI Taxonomy" id="1206466"/>
    <lineage>
        <taxon>Eukaryota</taxon>
        <taxon>Fungi</taxon>
        <taxon>Dikarya</taxon>
        <taxon>Ascomycota</taxon>
        <taxon>Saccharomycotina</taxon>
        <taxon>Saccharomycetes</taxon>
        <taxon>Phaffomycetales</taxon>
        <taxon>Wickerhamomycetaceae</taxon>
        <taxon>Wickerhamomyces</taxon>
    </lineage>
</organism>
<evidence type="ECO:0000256" key="4">
    <source>
        <dbReference type="ARBA" id="ARBA00023015"/>
    </source>
</evidence>
<sequence>MSRLSGTSSLNNSGPGGRPNQKIQSSRDELIHNRYRLDEPQGVFPLDNFPISEFNGTASHHQGGHFTIQQHSSAGSGSSGGFGLGSGVSHKYPDFQPWEHSPQEDNLAVNHLQKGFFETPYVANELLSARNIMHQLLRSQSSLEALSSNLLEAIDVRSSNNKIGPSSYKPPPRVTLTDQKRENWLKDLANNDVSLRKLARTIPHGVRNKSLLDQCVLKRIPINRAIWFVRCVGTNELRGLKRKGGANIEFNWIQEWTLQVVEYIEKLSLEYLKYENCANKENNIDMKLWKAKLTYIIRFTANLYMEQLIDKETFKNWISRFFKNCKNFELPLSLTIIKIFWIDILKTDYLIKELTESLLIRYHLINSNKHVLDSKDLNITDQKLNEQIKNKLLKILQNLIIDSFNQSIDNFILPNSWNQLKSIIKSIIIKSNDNNYETSKKFDHISYRNESLMINYSLDSKEQENTLIQILDQNTLIYDFKLIIELIFNESWKNNLKLLIHWSITKFRDGIERIYLIVEIFKNFKQFQKLISHKDIESEVLNIIFNLKNHLNMINFDQLFLLLNELSSSSTTKFFKINIYVRKLISSGLTYLLDNQDEKNLHASILKNLKNGITSQSLLVLKNLDSTFDETFKLQIEKNLEFAKNLINNSIQIEGELDNNSLIFIKSLPMGIKLKLSDYILKNLVDDVNSNTNFSILSRIFDALGDYRCFHNYILKILGGNTLSLDNLESISEFIISFSRLTGLFTNFDRITELFILNYNRISMKYIDLNKFWNLMLGVIKDDKLQIEVKQIINNNKIFKDIDTDFLQKTILESSIEIEFEDFISISNFHNNFQVLIRLIFNGANSNDLIIKRSILTLLKFLKRQNFTEFNKILFIYIKKTYSNANEIFRQEPILDLIVSELVPLNLVVDTFINFQSNIYTTIVKDLLFRDFSEFKNFDYLKFNYLRLQYLQKNQSIVLTLFKNSIEDFTDVLNNNNNNVKNENIQSDSTDILNNFLSDHQHINKSNNSNYKNEFLNFFLQNLIYNQGLVIKIFNIDENDEYRSKFLSILNDALFSESITLSKSTIETEDLSNLIKLISNNINDLNLPVFQLLFKLKMDVVKSNPQLILEFFNSLTENIKNDEGSIGSLFELVDDEMKKKFIHYLENLFLTSKKFPQISIDDTKIPLNLISDNLIKLSKKFEKVELPDELLFALDNSLELLLKIVNKSEFTTDLYDSLGLFLRIIIIHKAFIIDIIVERNSIKETFLNNLVNLLTSKFISQNLPLKNLLYDLLLSFKSNVNEMNISNKSNIVKLPISLINLPAISENSTINHGNQFNSNIHDESIINDLYIYNKSSKTYNELNVKAFDLVEDSNPVENLNDTAINLQLFETSIERKNPA</sequence>
<proteinExistence type="inferred from homology"/>
<evidence type="ECO:0000256" key="1">
    <source>
        <dbReference type="ARBA" id="ARBA00004123"/>
    </source>
</evidence>
<comment type="similarity">
    <text evidence="2">Belongs to the Mediator complex subunit 12 family.</text>
</comment>
<keyword evidence="6" id="KW-0539">Nucleus</keyword>
<accession>K0KZN8</accession>
<gene>
    <name evidence="10" type="ORF">BN7_6383</name>
</gene>
<evidence type="ECO:0000256" key="2">
    <source>
        <dbReference type="ARBA" id="ARBA00010289"/>
    </source>
</evidence>
<dbReference type="HOGENOM" id="CLU_254989_0_0_1"/>
<dbReference type="FunCoup" id="K0KZN8">
    <property type="interactions" value="145"/>
</dbReference>
<dbReference type="Proteomes" id="UP000009328">
    <property type="component" value="Unassembled WGS sequence"/>
</dbReference>
<dbReference type="eggNOG" id="KOG4522">
    <property type="taxonomic scope" value="Eukaryota"/>
</dbReference>
<feature type="region of interest" description="Disordered" evidence="8">
    <location>
        <begin position="1"/>
        <end position="26"/>
    </location>
</feature>
<dbReference type="InParanoid" id="K0KZN8"/>
<dbReference type="STRING" id="1206466.K0KZN8"/>
<reference evidence="10 11" key="1">
    <citation type="journal article" date="2012" name="Eukaryot. Cell">
        <title>Draft genome sequence of Wickerhamomyces ciferrii NRRL Y-1031 F-60-10.</title>
        <authorList>
            <person name="Schneider J."/>
            <person name="Andrea H."/>
            <person name="Blom J."/>
            <person name="Jaenicke S."/>
            <person name="Ruckert C."/>
            <person name="Schorsch C."/>
            <person name="Szczepanowski R."/>
            <person name="Farwick M."/>
            <person name="Goesmann A."/>
            <person name="Puhler A."/>
            <person name="Schaffer S."/>
            <person name="Tauch A."/>
            <person name="Kohler T."/>
            <person name="Brinkrolf K."/>
        </authorList>
    </citation>
    <scope>NUCLEOTIDE SEQUENCE [LARGE SCALE GENOMIC DNA]</scope>
    <source>
        <strain evidence="11">ATCC 14091 / BCRC 22168 / CBS 111 / JCM 3599 / NBRC 0793 / NRRL Y-1031 F-60-10</strain>
    </source>
</reference>
<feature type="domain" description="Mediator complex subunit Med12" evidence="9">
    <location>
        <begin position="167"/>
        <end position="230"/>
    </location>
</feature>
<keyword evidence="11" id="KW-1185">Reference proteome</keyword>
<dbReference type="SMART" id="SM01281">
    <property type="entry name" value="Med12"/>
    <property type="match status" value="1"/>
</dbReference>
<dbReference type="PANTHER" id="PTHR46567">
    <property type="entry name" value="MEDIATOR OF RNA POLYMERASE II TRANSCRIPTION SUBUNIT 12"/>
    <property type="match status" value="1"/>
</dbReference>
<keyword evidence="5" id="KW-0804">Transcription</keyword>
<keyword evidence="4" id="KW-0805">Transcription regulation</keyword>
<dbReference type="Pfam" id="PF09497">
    <property type="entry name" value="Med12"/>
    <property type="match status" value="1"/>
</dbReference>
<evidence type="ECO:0000256" key="3">
    <source>
        <dbReference type="ARBA" id="ARBA00019622"/>
    </source>
</evidence>
<evidence type="ECO:0000313" key="11">
    <source>
        <dbReference type="Proteomes" id="UP000009328"/>
    </source>
</evidence>
<evidence type="ECO:0000256" key="8">
    <source>
        <dbReference type="SAM" id="MobiDB-lite"/>
    </source>
</evidence>
<dbReference type="GO" id="GO:0006357">
    <property type="term" value="P:regulation of transcription by RNA polymerase II"/>
    <property type="evidence" value="ECO:0007669"/>
    <property type="project" value="InterPro"/>
</dbReference>
<comment type="caution">
    <text evidence="10">The sequence shown here is derived from an EMBL/GenBank/DDBJ whole genome shotgun (WGS) entry which is preliminary data.</text>
</comment>
<comment type="subcellular location">
    <subcellularLocation>
        <location evidence="1">Nucleus</location>
    </subcellularLocation>
</comment>
<dbReference type="InterPro" id="IPR019035">
    <property type="entry name" value="Mediator_Med12"/>
</dbReference>
<dbReference type="EMBL" id="CAIF01000271">
    <property type="protein sequence ID" value="CCH46784.1"/>
    <property type="molecule type" value="Genomic_DNA"/>
</dbReference>
<name>K0KZN8_WICCF</name>
<evidence type="ECO:0000256" key="6">
    <source>
        <dbReference type="ARBA" id="ARBA00023242"/>
    </source>
</evidence>
<feature type="compositionally biased region" description="Polar residues" evidence="8">
    <location>
        <begin position="1"/>
        <end position="13"/>
    </location>
</feature>
<evidence type="ECO:0000259" key="9">
    <source>
        <dbReference type="SMART" id="SM01281"/>
    </source>
</evidence>